<feature type="compositionally biased region" description="Basic and acidic residues" evidence="1">
    <location>
        <begin position="50"/>
        <end position="64"/>
    </location>
</feature>
<evidence type="ECO:0000256" key="2">
    <source>
        <dbReference type="SAM" id="Phobius"/>
    </source>
</evidence>
<feature type="region of interest" description="Disordered" evidence="1">
    <location>
        <begin position="43"/>
        <end position="64"/>
    </location>
</feature>
<reference evidence="3 4" key="1">
    <citation type="submission" date="2015-05" db="EMBL/GenBank/DDBJ databases">
        <title>Draft genome sequence of Microvirga vignae strain BR3299, a novel nitrogen fixing bacteria isolated from Brazil semi-aired region.</title>
        <authorList>
            <person name="Zilli J.E."/>
            <person name="Passos S.R."/>
            <person name="Leite J."/>
            <person name="Baldani J.I."/>
            <person name="Xavier G.R."/>
            <person name="Rumjaneck N.G."/>
            <person name="Simoes-Araujo J.L."/>
        </authorList>
    </citation>
    <scope>NUCLEOTIDE SEQUENCE [LARGE SCALE GENOMIC DNA]</scope>
    <source>
        <strain evidence="3 4">BR3299</strain>
    </source>
</reference>
<sequence>MAHQKFDQQPGTITALGAGTSLVAFVGLLAHLVVQAAVEPAVAGHAKTSVRGEPEQENSREAKT</sequence>
<proteinExistence type="predicted"/>
<dbReference type="AlphaFoldDB" id="A0A0H1RJ57"/>
<accession>A0A0H1RJ57</accession>
<feature type="transmembrane region" description="Helical" evidence="2">
    <location>
        <begin position="12"/>
        <end position="34"/>
    </location>
</feature>
<protein>
    <submittedName>
        <fullName evidence="3">Uncharacterized protein</fullName>
    </submittedName>
</protein>
<organism evidence="3 4">
    <name type="scientific">Microvirga vignae</name>
    <dbReference type="NCBI Taxonomy" id="1225564"/>
    <lineage>
        <taxon>Bacteria</taxon>
        <taxon>Pseudomonadati</taxon>
        <taxon>Pseudomonadota</taxon>
        <taxon>Alphaproteobacteria</taxon>
        <taxon>Hyphomicrobiales</taxon>
        <taxon>Methylobacteriaceae</taxon>
        <taxon>Microvirga</taxon>
    </lineage>
</organism>
<keyword evidence="2" id="KW-0472">Membrane</keyword>
<keyword evidence="2" id="KW-1133">Transmembrane helix</keyword>
<name>A0A0H1RJ57_9HYPH</name>
<evidence type="ECO:0000256" key="1">
    <source>
        <dbReference type="SAM" id="MobiDB-lite"/>
    </source>
</evidence>
<keyword evidence="4" id="KW-1185">Reference proteome</keyword>
<evidence type="ECO:0000313" key="3">
    <source>
        <dbReference type="EMBL" id="KLK92652.1"/>
    </source>
</evidence>
<dbReference type="PATRIC" id="fig|1225564.3.peg.3500"/>
<dbReference type="Proteomes" id="UP000035489">
    <property type="component" value="Unassembled WGS sequence"/>
</dbReference>
<comment type="caution">
    <text evidence="3">The sequence shown here is derived from an EMBL/GenBank/DDBJ whole genome shotgun (WGS) entry which is preliminary data.</text>
</comment>
<evidence type="ECO:0000313" key="4">
    <source>
        <dbReference type="Proteomes" id="UP000035489"/>
    </source>
</evidence>
<gene>
    <name evidence="3" type="ORF">AA309_13265</name>
</gene>
<keyword evidence="2" id="KW-0812">Transmembrane</keyword>
<dbReference type="EMBL" id="LCYG01000032">
    <property type="protein sequence ID" value="KLK92652.1"/>
    <property type="molecule type" value="Genomic_DNA"/>
</dbReference>